<evidence type="ECO:0000256" key="1">
    <source>
        <dbReference type="SAM" id="SignalP"/>
    </source>
</evidence>
<comment type="caution">
    <text evidence="3">The sequence shown here is derived from an EMBL/GenBank/DDBJ whole genome shotgun (WGS) entry which is preliminary data.</text>
</comment>
<dbReference type="Pfam" id="PF20316">
    <property type="entry name" value="DUF6612"/>
    <property type="match status" value="2"/>
</dbReference>
<accession>A0A927ML75</accession>
<dbReference type="RefSeq" id="WP_192600269.1">
    <property type="nucleotide sequence ID" value="NZ_JADBEL010000031.1"/>
</dbReference>
<gene>
    <name evidence="3" type="ORF">H4683_003768</name>
</gene>
<feature type="chain" id="PRO_5037158502" description="Copper amine oxidase-like N-terminal domain-containing protein" evidence="1">
    <location>
        <begin position="27"/>
        <end position="456"/>
    </location>
</feature>
<evidence type="ECO:0000259" key="2">
    <source>
        <dbReference type="Pfam" id="PF07833"/>
    </source>
</evidence>
<keyword evidence="1" id="KW-0732">Signal</keyword>
<feature type="signal peptide" evidence="1">
    <location>
        <begin position="1"/>
        <end position="26"/>
    </location>
</feature>
<dbReference type="EMBL" id="JADBEL010000031">
    <property type="protein sequence ID" value="MBE1556643.1"/>
    <property type="molecule type" value="Genomic_DNA"/>
</dbReference>
<dbReference type="InterPro" id="IPR012854">
    <property type="entry name" value="Cu_amine_oxidase-like_N"/>
</dbReference>
<proteinExistence type="predicted"/>
<dbReference type="InterPro" id="IPR046720">
    <property type="entry name" value="DUF6612"/>
</dbReference>
<dbReference type="Pfam" id="PF07833">
    <property type="entry name" value="Cu_amine_oxidN1"/>
    <property type="match status" value="1"/>
</dbReference>
<sequence length="456" mass="50824">MKKFTSWIFALVLLFSLAMPTGTTFASTDSVKVLVDGVEVAGYEQPFMSHGQVLIPVENLFTEAGYKVSKEKDGTVSVTNTHLTVDFNTNASEIKVNGKKADTEFPLTLRNAGNYISSEFLATLDGFEVKLSEDQKTVNVKTNRVKDVDAFLEKMLAVELKSYSTKMVLDQKMETSGELGSMDMFMEMNMDIIQEPIAMYMLSKMSMKVAGETDNQTSETYFTKDGYFLKDETLNTWVKFDDSLTAGLLQVSQAQANPLAQLELMKKFVKGINIFEYEDVYVMTQTLSTEDYGAMMDEAMSMLMGLLPDGVTTEEVTVEGKVEGIKVEDVKKEETKVDATKTEEATKEEEEEATIEDLEGIFDAMKIEVKEFYMVTTIDKKKLFPLSTTGNINLTMGMDDETISIKQTIDGTFSNHNAVKEIKVPAEALTKAISMEEYMKALEAAAEKTVADAKKK</sequence>
<dbReference type="SUPFAM" id="SSF55383">
    <property type="entry name" value="Copper amine oxidase, domain N"/>
    <property type="match status" value="1"/>
</dbReference>
<evidence type="ECO:0000313" key="3">
    <source>
        <dbReference type="EMBL" id="MBE1556643.1"/>
    </source>
</evidence>
<evidence type="ECO:0000313" key="4">
    <source>
        <dbReference type="Proteomes" id="UP000658225"/>
    </source>
</evidence>
<dbReference type="AlphaFoldDB" id="A0A927ML75"/>
<protein>
    <recommendedName>
        <fullName evidence="2">Copper amine oxidase-like N-terminal domain-containing protein</fullName>
    </recommendedName>
</protein>
<keyword evidence="4" id="KW-1185">Reference proteome</keyword>
<feature type="domain" description="Copper amine oxidase-like N-terminal" evidence="2">
    <location>
        <begin position="35"/>
        <end position="139"/>
    </location>
</feature>
<name>A0A927ML75_9BACL</name>
<dbReference type="InterPro" id="IPR036582">
    <property type="entry name" value="Mao_N_sf"/>
</dbReference>
<organism evidence="3 4">
    <name type="scientific">Sporosarcina limicola</name>
    <dbReference type="NCBI Taxonomy" id="34101"/>
    <lineage>
        <taxon>Bacteria</taxon>
        <taxon>Bacillati</taxon>
        <taxon>Bacillota</taxon>
        <taxon>Bacilli</taxon>
        <taxon>Bacillales</taxon>
        <taxon>Caryophanaceae</taxon>
        <taxon>Sporosarcina</taxon>
    </lineage>
</organism>
<dbReference type="Proteomes" id="UP000658225">
    <property type="component" value="Unassembled WGS sequence"/>
</dbReference>
<reference evidence="3" key="1">
    <citation type="submission" date="2020-10" db="EMBL/GenBank/DDBJ databases">
        <title>Genomic Encyclopedia of Type Strains, Phase IV (KMG-IV): sequencing the most valuable type-strain genomes for metagenomic binning, comparative biology and taxonomic classification.</title>
        <authorList>
            <person name="Goeker M."/>
        </authorList>
    </citation>
    <scope>NUCLEOTIDE SEQUENCE</scope>
    <source>
        <strain evidence="3">DSM 13886</strain>
    </source>
</reference>